<dbReference type="Proteomes" id="UP000199036">
    <property type="component" value="Unassembled WGS sequence"/>
</dbReference>
<dbReference type="AlphaFoldDB" id="A0A1I5DRX6"/>
<evidence type="ECO:0000256" key="1">
    <source>
        <dbReference type="SAM" id="SignalP"/>
    </source>
</evidence>
<gene>
    <name evidence="2" type="ORF">SAMN05421741_1174</name>
</gene>
<keyword evidence="1" id="KW-0732">Signal</keyword>
<dbReference type="RefSeq" id="WP_091524382.1">
    <property type="nucleotide sequence ID" value="NZ_FOVI01000017.1"/>
</dbReference>
<feature type="chain" id="PRO_5011601492" description="MetA-pathway of phenol degradation" evidence="1">
    <location>
        <begin position="23"/>
        <end position="264"/>
    </location>
</feature>
<dbReference type="OrthoDB" id="892490at2"/>
<keyword evidence="3" id="KW-1185">Reference proteome</keyword>
<evidence type="ECO:0000313" key="2">
    <source>
        <dbReference type="EMBL" id="SFO01973.1"/>
    </source>
</evidence>
<evidence type="ECO:0008006" key="4">
    <source>
        <dbReference type="Google" id="ProtNLM"/>
    </source>
</evidence>
<protein>
    <recommendedName>
        <fullName evidence="4">MetA-pathway of phenol degradation</fullName>
    </recommendedName>
</protein>
<reference evidence="3" key="1">
    <citation type="submission" date="2016-10" db="EMBL/GenBank/DDBJ databases">
        <authorList>
            <person name="Varghese N."/>
            <person name="Submissions S."/>
        </authorList>
    </citation>
    <scope>NUCLEOTIDE SEQUENCE [LARGE SCALE GENOMIC DNA]</scope>
    <source>
        <strain evidence="3">DS-12</strain>
    </source>
</reference>
<organism evidence="2 3">
    <name type="scientific">Paenimyroides ummariense</name>
    <dbReference type="NCBI Taxonomy" id="913024"/>
    <lineage>
        <taxon>Bacteria</taxon>
        <taxon>Pseudomonadati</taxon>
        <taxon>Bacteroidota</taxon>
        <taxon>Flavobacteriia</taxon>
        <taxon>Flavobacteriales</taxon>
        <taxon>Flavobacteriaceae</taxon>
        <taxon>Paenimyroides</taxon>
    </lineage>
</organism>
<name>A0A1I5DRX6_9FLAO</name>
<dbReference type="EMBL" id="FOVI01000017">
    <property type="protein sequence ID" value="SFO01973.1"/>
    <property type="molecule type" value="Genomic_DNA"/>
</dbReference>
<accession>A0A1I5DRX6</accession>
<proteinExistence type="predicted"/>
<feature type="signal peptide" evidence="1">
    <location>
        <begin position="1"/>
        <end position="22"/>
    </location>
</feature>
<evidence type="ECO:0000313" key="3">
    <source>
        <dbReference type="Proteomes" id="UP000199036"/>
    </source>
</evidence>
<dbReference type="STRING" id="913024.SAMN05421741_1174"/>
<sequence>MNVIKKYFLSAALILVAAKCFSQDMLPEKVSHAEPLYYDLVRDLGARKGEKEFNAGYDFSKHTSYNEHAFLLEYEFAPVDRLGFEVEADFSFFNNKTAAETPGNKIEALRFSSQYSFFVSPGLKTTLAVGYTQIINFKPFRSVEKQPLVTGTVYSPFFVAAKRWGAYVNSLVYAYPLFRHDFAAKMLSVEWQVNTSLLITIPGTKHFAGVEINKEFQQGRFRMTLRPQLKLKLDEHTAVGLVAGIPTRKAGEGFSSFARFIYEP</sequence>
<dbReference type="NCBIfam" id="NF041634">
    <property type="entry name" value="HAEPLYID"/>
    <property type="match status" value="1"/>
</dbReference>
<dbReference type="InterPro" id="IPR048131">
    <property type="entry name" value="HAEPLYID-like"/>
</dbReference>